<comment type="subunit">
    <text evidence="2">Homotrimer.</text>
</comment>
<evidence type="ECO:0000256" key="3">
    <source>
        <dbReference type="ARBA" id="ARBA00012493"/>
    </source>
</evidence>
<dbReference type="CDD" id="cd09274">
    <property type="entry name" value="RNase_HI_RT_Ty3"/>
    <property type="match status" value="1"/>
</dbReference>
<evidence type="ECO:0000256" key="12">
    <source>
        <dbReference type="ARBA" id="ARBA00022842"/>
    </source>
</evidence>
<feature type="domain" description="Chromo" evidence="21">
    <location>
        <begin position="1318"/>
        <end position="1364"/>
    </location>
</feature>
<dbReference type="SUPFAM" id="SSF53098">
    <property type="entry name" value="Ribonuclease H-like"/>
    <property type="match status" value="1"/>
</dbReference>
<feature type="domain" description="Reverse transcriptase" evidence="22">
    <location>
        <begin position="442"/>
        <end position="622"/>
    </location>
</feature>
<dbReference type="InterPro" id="IPR056924">
    <property type="entry name" value="SH3_Tf2-1"/>
</dbReference>
<dbReference type="Pfam" id="PF17921">
    <property type="entry name" value="Integrase_H2C2"/>
    <property type="match status" value="1"/>
</dbReference>
<dbReference type="Pfam" id="PF24626">
    <property type="entry name" value="SH3_Tf2-1"/>
    <property type="match status" value="1"/>
</dbReference>
<evidence type="ECO:0000256" key="16">
    <source>
        <dbReference type="ARBA" id="ARBA00022932"/>
    </source>
</evidence>
<dbReference type="OrthoDB" id="3205891at2759"/>
<dbReference type="InterPro" id="IPR041373">
    <property type="entry name" value="RT_RNaseH"/>
</dbReference>
<dbReference type="GO" id="GO:0003887">
    <property type="term" value="F:DNA-directed DNA polymerase activity"/>
    <property type="evidence" value="ECO:0007669"/>
    <property type="project" value="UniProtKB-KW"/>
</dbReference>
<dbReference type="GO" id="GO:0004190">
    <property type="term" value="F:aspartic-type endopeptidase activity"/>
    <property type="evidence" value="ECO:0007669"/>
    <property type="project" value="UniProtKB-KW"/>
</dbReference>
<dbReference type="InterPro" id="IPR000477">
    <property type="entry name" value="RT_dom"/>
</dbReference>
<evidence type="ECO:0000256" key="18">
    <source>
        <dbReference type="ARBA" id="ARBA00023125"/>
    </source>
</evidence>
<dbReference type="GO" id="GO:0003964">
    <property type="term" value="F:RNA-directed DNA polymerase activity"/>
    <property type="evidence" value="ECO:0007669"/>
    <property type="project" value="UniProtKB-KW"/>
</dbReference>
<dbReference type="GO" id="GO:0004519">
    <property type="term" value="F:endonuclease activity"/>
    <property type="evidence" value="ECO:0007669"/>
    <property type="project" value="UniProtKB-KW"/>
</dbReference>
<dbReference type="InterPro" id="IPR036397">
    <property type="entry name" value="RNaseH_sf"/>
</dbReference>
<dbReference type="Pfam" id="PF17917">
    <property type="entry name" value="RT_RNaseH"/>
    <property type="match status" value="1"/>
</dbReference>
<dbReference type="InterPro" id="IPR033704">
    <property type="entry name" value="dUTPase_trimeric"/>
</dbReference>
<dbReference type="Gene3D" id="1.10.340.70">
    <property type="match status" value="1"/>
</dbReference>
<dbReference type="InterPro" id="IPR008181">
    <property type="entry name" value="dUTPase"/>
</dbReference>
<name>A0A9P3LBH3_9APHY</name>
<dbReference type="Pfam" id="PF00078">
    <property type="entry name" value="RVT_1"/>
    <property type="match status" value="1"/>
</dbReference>
<keyword evidence="16" id="KW-0239">DNA-directed DNA polymerase</keyword>
<evidence type="ECO:0000256" key="7">
    <source>
        <dbReference type="ARBA" id="ARBA00022722"/>
    </source>
</evidence>
<comment type="pathway">
    <text evidence="1">Pyrimidine metabolism; dUMP biosynthesis; dUMP from dCTP (dUTP route): step 2/2.</text>
</comment>
<evidence type="ECO:0000256" key="14">
    <source>
        <dbReference type="ARBA" id="ARBA00022908"/>
    </source>
</evidence>
<evidence type="ECO:0000256" key="4">
    <source>
        <dbReference type="ARBA" id="ARBA00022670"/>
    </source>
</evidence>
<dbReference type="CDD" id="cd00303">
    <property type="entry name" value="retropepsin_like"/>
    <property type="match status" value="1"/>
</dbReference>
<evidence type="ECO:0000256" key="9">
    <source>
        <dbReference type="ARBA" id="ARBA00022750"/>
    </source>
</evidence>
<keyword evidence="5" id="KW-0808">Transferase</keyword>
<dbReference type="GO" id="GO:0004170">
    <property type="term" value="F:dUTP diphosphatase activity"/>
    <property type="evidence" value="ECO:0007669"/>
    <property type="project" value="InterPro"/>
</dbReference>
<keyword evidence="25" id="KW-1185">Reference proteome</keyword>
<evidence type="ECO:0000313" key="24">
    <source>
        <dbReference type="EMBL" id="GJE89200.1"/>
    </source>
</evidence>
<evidence type="ECO:0000256" key="6">
    <source>
        <dbReference type="ARBA" id="ARBA00022695"/>
    </source>
</evidence>
<evidence type="ECO:0000256" key="2">
    <source>
        <dbReference type="ARBA" id="ARBA00011233"/>
    </source>
</evidence>
<accession>A0A9P3LBH3</accession>
<dbReference type="Gene3D" id="2.40.50.40">
    <property type="match status" value="1"/>
</dbReference>
<keyword evidence="6" id="KW-0548">Nucleotidyltransferase</keyword>
<dbReference type="SUPFAM" id="SSF54160">
    <property type="entry name" value="Chromo domain-like"/>
    <property type="match status" value="1"/>
</dbReference>
<dbReference type="GO" id="GO:0000287">
    <property type="term" value="F:magnesium ion binding"/>
    <property type="evidence" value="ECO:0007669"/>
    <property type="project" value="InterPro"/>
</dbReference>
<dbReference type="SUPFAM" id="SSF51283">
    <property type="entry name" value="dUTPase-like"/>
    <property type="match status" value="1"/>
</dbReference>
<dbReference type="CDD" id="cd01647">
    <property type="entry name" value="RT_LTR"/>
    <property type="match status" value="1"/>
</dbReference>
<dbReference type="FunFam" id="3.30.70.270:FF:000063">
    <property type="entry name" value="Zinc knuckle domaincontaining protein"/>
    <property type="match status" value="1"/>
</dbReference>
<keyword evidence="13" id="KW-0694">RNA-binding</keyword>
<dbReference type="InterPro" id="IPR023780">
    <property type="entry name" value="Chromo_domain"/>
</dbReference>
<dbReference type="EC" id="2.7.7.49" evidence="3"/>
<dbReference type="Proteomes" id="UP000703269">
    <property type="component" value="Unassembled WGS sequence"/>
</dbReference>
<feature type="compositionally biased region" description="Basic residues" evidence="20">
    <location>
        <begin position="1762"/>
        <end position="1775"/>
    </location>
</feature>
<dbReference type="PANTHER" id="PTHR37984">
    <property type="entry name" value="PROTEIN CBG26694"/>
    <property type="match status" value="1"/>
</dbReference>
<evidence type="ECO:0000256" key="20">
    <source>
        <dbReference type="SAM" id="MobiDB-lite"/>
    </source>
</evidence>
<dbReference type="Gene3D" id="2.70.40.10">
    <property type="match status" value="1"/>
</dbReference>
<feature type="compositionally biased region" description="Basic and acidic residues" evidence="20">
    <location>
        <begin position="1731"/>
        <end position="1743"/>
    </location>
</feature>
<proteinExistence type="predicted"/>
<dbReference type="Pfam" id="PF00692">
    <property type="entry name" value="dUTPase"/>
    <property type="match status" value="1"/>
</dbReference>
<dbReference type="GO" id="GO:0006310">
    <property type="term" value="P:DNA recombination"/>
    <property type="evidence" value="ECO:0007669"/>
    <property type="project" value="UniProtKB-KW"/>
</dbReference>
<dbReference type="CDD" id="cd00024">
    <property type="entry name" value="CD_CSD"/>
    <property type="match status" value="1"/>
</dbReference>
<dbReference type="EMBL" id="BPQB01000012">
    <property type="protein sequence ID" value="GJE89200.1"/>
    <property type="molecule type" value="Genomic_DNA"/>
</dbReference>
<dbReference type="InterPro" id="IPR041588">
    <property type="entry name" value="Integrase_H2C2"/>
</dbReference>
<comment type="caution">
    <text evidence="24">The sequence shown here is derived from an EMBL/GenBank/DDBJ whole genome shotgun (WGS) entry which is preliminary data.</text>
</comment>
<evidence type="ECO:0000256" key="13">
    <source>
        <dbReference type="ARBA" id="ARBA00022884"/>
    </source>
</evidence>
<dbReference type="InterPro" id="IPR050951">
    <property type="entry name" value="Retrovirus_Pol_polyprotein"/>
</dbReference>
<feature type="region of interest" description="Disordered" evidence="20">
    <location>
        <begin position="1714"/>
        <end position="1797"/>
    </location>
</feature>
<keyword evidence="8" id="KW-0479">Metal-binding</keyword>
<dbReference type="GO" id="GO:0003723">
    <property type="term" value="F:RNA binding"/>
    <property type="evidence" value="ECO:0007669"/>
    <property type="project" value="UniProtKB-KW"/>
</dbReference>
<dbReference type="InterPro" id="IPR016197">
    <property type="entry name" value="Chromo-like_dom_sf"/>
</dbReference>
<dbReference type="CDD" id="cd07557">
    <property type="entry name" value="trimeric_dUTPase"/>
    <property type="match status" value="1"/>
</dbReference>
<keyword evidence="9" id="KW-0064">Aspartyl protease</keyword>
<evidence type="ECO:0000259" key="21">
    <source>
        <dbReference type="PROSITE" id="PS50013"/>
    </source>
</evidence>
<evidence type="ECO:0000259" key="22">
    <source>
        <dbReference type="PROSITE" id="PS50878"/>
    </source>
</evidence>
<feature type="compositionally biased region" description="Acidic residues" evidence="20">
    <location>
        <begin position="1788"/>
        <end position="1797"/>
    </location>
</feature>
<keyword evidence="17" id="KW-0546">Nucleotide metabolism</keyword>
<dbReference type="InterPro" id="IPR036157">
    <property type="entry name" value="dUTPase-like_sf"/>
</dbReference>
<keyword evidence="10" id="KW-0255">Endonuclease</keyword>
<evidence type="ECO:0000256" key="5">
    <source>
        <dbReference type="ARBA" id="ARBA00022679"/>
    </source>
</evidence>
<evidence type="ECO:0000256" key="19">
    <source>
        <dbReference type="ARBA" id="ARBA00023172"/>
    </source>
</evidence>
<reference evidence="24 25" key="1">
    <citation type="submission" date="2021-08" db="EMBL/GenBank/DDBJ databases">
        <title>Draft Genome Sequence of Phanerochaete sordida strain YK-624.</title>
        <authorList>
            <person name="Mori T."/>
            <person name="Dohra H."/>
            <person name="Suzuki T."/>
            <person name="Kawagishi H."/>
            <person name="Hirai H."/>
        </authorList>
    </citation>
    <scope>NUCLEOTIDE SEQUENCE [LARGE SCALE GENOMIC DNA]</scope>
    <source>
        <strain evidence="24 25">YK-624</strain>
    </source>
</reference>
<dbReference type="Pfam" id="PF00665">
    <property type="entry name" value="rve"/>
    <property type="match status" value="1"/>
</dbReference>
<dbReference type="Gene3D" id="3.10.20.370">
    <property type="match status" value="1"/>
</dbReference>
<dbReference type="SMART" id="SM00298">
    <property type="entry name" value="CHROMO"/>
    <property type="match status" value="1"/>
</dbReference>
<evidence type="ECO:0000259" key="23">
    <source>
        <dbReference type="PROSITE" id="PS50994"/>
    </source>
</evidence>
<dbReference type="FunFam" id="3.10.20.370:FF:000001">
    <property type="entry name" value="Retrovirus-related Pol polyprotein from transposon 17.6-like protein"/>
    <property type="match status" value="1"/>
</dbReference>
<dbReference type="Gene3D" id="3.30.420.10">
    <property type="entry name" value="Ribonuclease H-like superfamily/Ribonuclease H"/>
    <property type="match status" value="1"/>
</dbReference>
<dbReference type="PANTHER" id="PTHR37984:SF5">
    <property type="entry name" value="PROTEIN NYNRIN-LIKE"/>
    <property type="match status" value="1"/>
</dbReference>
<dbReference type="PROSITE" id="PS50013">
    <property type="entry name" value="CHROMO_2"/>
    <property type="match status" value="1"/>
</dbReference>
<evidence type="ECO:0000256" key="17">
    <source>
        <dbReference type="ARBA" id="ARBA00023080"/>
    </source>
</evidence>
<dbReference type="NCBIfam" id="NF001862">
    <property type="entry name" value="PRK00601.1"/>
    <property type="match status" value="1"/>
</dbReference>
<dbReference type="GO" id="GO:0006338">
    <property type="term" value="P:chromatin remodeling"/>
    <property type="evidence" value="ECO:0007669"/>
    <property type="project" value="UniProtKB-ARBA"/>
</dbReference>
<keyword evidence="12" id="KW-0460">Magnesium</keyword>
<dbReference type="GO" id="GO:0006508">
    <property type="term" value="P:proteolysis"/>
    <property type="evidence" value="ECO:0007669"/>
    <property type="project" value="UniProtKB-KW"/>
</dbReference>
<dbReference type="GO" id="GO:0003677">
    <property type="term" value="F:DNA binding"/>
    <property type="evidence" value="ECO:0007669"/>
    <property type="project" value="UniProtKB-KW"/>
</dbReference>
<keyword evidence="15" id="KW-0695">RNA-directed DNA polymerase</keyword>
<dbReference type="PROSITE" id="PS50994">
    <property type="entry name" value="INTEGRASE"/>
    <property type="match status" value="1"/>
</dbReference>
<dbReference type="InterPro" id="IPR043502">
    <property type="entry name" value="DNA/RNA_pol_sf"/>
</dbReference>
<dbReference type="NCBIfam" id="TIGR00576">
    <property type="entry name" value="dut"/>
    <property type="match status" value="1"/>
</dbReference>
<dbReference type="SUPFAM" id="SSF50630">
    <property type="entry name" value="Acid proteases"/>
    <property type="match status" value="1"/>
</dbReference>
<evidence type="ECO:0000256" key="10">
    <source>
        <dbReference type="ARBA" id="ARBA00022759"/>
    </source>
</evidence>
<dbReference type="Pfam" id="PF00385">
    <property type="entry name" value="Chromo"/>
    <property type="match status" value="1"/>
</dbReference>
<feature type="domain" description="Integrase catalytic" evidence="23">
    <location>
        <begin position="1019"/>
        <end position="1179"/>
    </location>
</feature>
<keyword evidence="4" id="KW-0645">Protease</keyword>
<dbReference type="Gene3D" id="3.30.70.270">
    <property type="match status" value="2"/>
</dbReference>
<dbReference type="SUPFAM" id="SSF56672">
    <property type="entry name" value="DNA/RNA polymerases"/>
    <property type="match status" value="1"/>
</dbReference>
<dbReference type="InterPro" id="IPR021109">
    <property type="entry name" value="Peptidase_aspartic_dom_sf"/>
</dbReference>
<evidence type="ECO:0000256" key="15">
    <source>
        <dbReference type="ARBA" id="ARBA00022918"/>
    </source>
</evidence>
<dbReference type="InterPro" id="IPR043128">
    <property type="entry name" value="Rev_trsase/Diguanyl_cyclase"/>
</dbReference>
<dbReference type="InterPro" id="IPR029054">
    <property type="entry name" value="dUTPase-like"/>
</dbReference>
<keyword evidence="18" id="KW-0238">DNA-binding</keyword>
<dbReference type="GO" id="GO:0006226">
    <property type="term" value="P:dUMP biosynthetic process"/>
    <property type="evidence" value="ECO:0007669"/>
    <property type="project" value="InterPro"/>
</dbReference>
<evidence type="ECO:0000256" key="11">
    <source>
        <dbReference type="ARBA" id="ARBA00022801"/>
    </source>
</evidence>
<gene>
    <name evidence="24" type="ORF">PsYK624_052950</name>
</gene>
<keyword evidence="19" id="KW-0233">DNA recombination</keyword>
<dbReference type="GO" id="GO:0046081">
    <property type="term" value="P:dUTP catabolic process"/>
    <property type="evidence" value="ECO:0007669"/>
    <property type="project" value="InterPro"/>
</dbReference>
<organism evidence="24 25">
    <name type="scientific">Phanerochaete sordida</name>
    <dbReference type="NCBI Taxonomy" id="48140"/>
    <lineage>
        <taxon>Eukaryota</taxon>
        <taxon>Fungi</taxon>
        <taxon>Dikarya</taxon>
        <taxon>Basidiomycota</taxon>
        <taxon>Agaricomycotina</taxon>
        <taxon>Agaricomycetes</taxon>
        <taxon>Polyporales</taxon>
        <taxon>Phanerochaetaceae</taxon>
        <taxon>Phanerochaete</taxon>
    </lineage>
</organism>
<keyword evidence="14" id="KW-0229">DNA integration</keyword>
<dbReference type="Pfam" id="PF08284">
    <property type="entry name" value="RVP_2"/>
    <property type="match status" value="1"/>
</dbReference>
<keyword evidence="11" id="KW-0378">Hydrolase</keyword>
<protein>
    <recommendedName>
        <fullName evidence="3">RNA-directed DNA polymerase</fullName>
        <ecNumber evidence="3">2.7.7.49</ecNumber>
    </recommendedName>
</protein>
<dbReference type="Gene3D" id="2.40.70.10">
    <property type="entry name" value="Acid Proteases"/>
    <property type="match status" value="1"/>
</dbReference>
<dbReference type="InterPro" id="IPR012337">
    <property type="entry name" value="RNaseH-like_sf"/>
</dbReference>
<evidence type="ECO:0000313" key="25">
    <source>
        <dbReference type="Proteomes" id="UP000703269"/>
    </source>
</evidence>
<dbReference type="GO" id="GO:0005634">
    <property type="term" value="C:nucleus"/>
    <property type="evidence" value="ECO:0007669"/>
    <property type="project" value="UniProtKB-ARBA"/>
</dbReference>
<dbReference type="GO" id="GO:0015074">
    <property type="term" value="P:DNA integration"/>
    <property type="evidence" value="ECO:0007669"/>
    <property type="project" value="UniProtKB-KW"/>
</dbReference>
<evidence type="ECO:0000256" key="1">
    <source>
        <dbReference type="ARBA" id="ARBA00005142"/>
    </source>
</evidence>
<sequence>MNIPVIIKSSANAGIPVKALVDSGAQGKFIDRFLVRRLGLSEQPLAHPIPVYNVDGTPNRIGSIRNYVEPDMVINGKPMKERLFVTHLGKQEMILGFDWLQKYNPRINWKRGVLDFTPRVVLIDDEADPEERIIQAATAEEEALLRDHILVERNGGDLPTRGSTEAAGLDITAAAAATIPPRSRTRIPTGLKVTPPPGTYVRIAPRSGLASKGIDVAAGVVDRDYTGEIQVILVNNTDTTFQVNRGDRIAQLITEKIAYPVVQEVPSLKPTLRGESGFGSTGLNSKFRQLLSLTVGAIRLATHPECPLQFRIASMECVNVEEQATDADYVLAYTPGTQEVRTLSIRTTVAATIQELLINAKINPAMALAQEEGTQSKAAPIPEYLSNYTGVFEKKAAERFPDERPYDHAIDLKPDFVPRDCKIYPLSPVEEESMNEFIDENLRKGYIRPSKSPMASPFFFVGKKDGNLRPCQDYRYLNEGTVKNAYPLPLISDLLDKVKGFRRFTKMDLRSGYNNVRIKDGDQWKAAFKTSRGLFEPTVMFFGLCNSPATFQAMMNDIFKDMLGEGWLQIYMDDLLICGDNDDDMQAKTLRVVERLRDNDLFVKPEKCVFNTDTVEFLGMIISHNNVSMDPVKVKGVLEWPTPTTVKQVRGFLGFGNFYRRFIDHYSDIVRPLTELTRKDVPFTWTPACQAAFDELKRRFTTAPVLLTPDTTKPFVLECDASLVATAAVLRQQDVNGEWHPVAYLSQTLLPAERNYEIYDRELLAIIRALETWRHYLHGAHHPIRILTDHKNLTYFRSARRLNRRQARWHLFLSQFDYTLHHCPGTQLVQADTLTRNQLPTHTADDNVDIILLPDTVFHSARIRSLHIATDLLSINDSTVPDTPLPFDESLRRDIRRHTMNDTFATTVRAALADPDMPFPGRMTRGDWHTEDGLLFHHDKCYVPSDLALRRQIVQLYHDSPVTGHPGRFKTAELVDRDFYWPGLRSFVASYVKGCATCQQMKVNTHPTQPPLQPIKALHRSRPFAFVTCDFITHLPLSRGFTSLMVVVDHDSTKGVILIPCTERTDAIMTATYYHDQVFRRFGMPSVFLSDRGPQFDSQVMRELWRLTGTEQRMSTAYHPQTDGETERMNREIESYLRIFCSNHPHDWADYLVNMEFAFNNREHSATHHSPFFLMYGSHPIALPTQFVKSKVPSIQEWLRKRQRAQEEAGAALEYATAQMATRVCRHFQPFKEGQKVWLEMTHHDDGYPFRKLAPKRHGPFKIAKVLSKLVYKLALPKTTKIHPVVHASLLSPYHETPQHGKNYLDPTPDLIDGHEEHEVEAILADRPWGNGRRYLIRWKDQPTAENSWEPESHLTNAKEILEEPRYTHTMSYLRTLWFQDLNKRQTSWGKFNDARDLLIRGHVLELDDDVRHDAACLLIPDKVDEAIRLRTVQLYEDWFKENDPTGDDIKEVIDEGSGWGSAIWGETDEGMARIESWRWFSRIRAATERKTRGVAKSADRPGTPFPISAIIDDPTFHANVKQEVGDDGNLVSWPKEYATSDISHSAVRDANDNIVELCVHHVADPEYEDRLATSRDHPNLRERISNITYHNDSREALRAAALESDAPVTCQIFAAIATDNVKVRDKLDNALLLVARLYQEARGLSKRLEDAQSVILDLSDAKRESDDLVCSLAGQDPAIVGMVDGIWNTWFDPNVGHVEYGSIRDIRGKHALRTRPAERPIPGVTQARLPRTDQHRFTDTHYPRRVRISSSPTLASSSGIKKNKKKDRKGKRRGTPPPEDAVFIIVSDDEDDKETN</sequence>
<evidence type="ECO:0000256" key="8">
    <source>
        <dbReference type="ARBA" id="ARBA00022723"/>
    </source>
</evidence>
<keyword evidence="7" id="KW-0540">Nuclease</keyword>
<dbReference type="PROSITE" id="PS50878">
    <property type="entry name" value="RT_POL"/>
    <property type="match status" value="1"/>
</dbReference>
<dbReference type="Gene3D" id="3.10.10.10">
    <property type="entry name" value="HIV Type 1 Reverse Transcriptase, subunit A, domain 1"/>
    <property type="match status" value="1"/>
</dbReference>
<dbReference type="InterPro" id="IPR000953">
    <property type="entry name" value="Chromo/chromo_shadow_dom"/>
</dbReference>
<dbReference type="InterPro" id="IPR001584">
    <property type="entry name" value="Integrase_cat-core"/>
</dbReference>